<keyword evidence="3 10" id="KW-0677">Repeat</keyword>
<reference evidence="11" key="1">
    <citation type="submission" date="2021-01" db="UniProtKB">
        <authorList>
            <consortium name="EnsemblMetazoa"/>
        </authorList>
    </citation>
    <scope>IDENTIFICATION</scope>
</reference>
<dbReference type="KEGG" id="vde:111247811"/>
<dbReference type="InterPro" id="IPR018502">
    <property type="entry name" value="Annexin_repeat"/>
</dbReference>
<proteinExistence type="inferred from homology"/>
<dbReference type="InterPro" id="IPR018252">
    <property type="entry name" value="Annexin_repeat_CS"/>
</dbReference>
<dbReference type="FunFam" id="1.10.220.10:FF:000001">
    <property type="entry name" value="Annexin"/>
    <property type="match status" value="1"/>
</dbReference>
<dbReference type="InterPro" id="IPR037104">
    <property type="entry name" value="Annexin_sf"/>
</dbReference>
<keyword evidence="5" id="KW-0007">Acetylation</keyword>
<dbReference type="InParanoid" id="A0A7M7JNW0"/>
<dbReference type="GO" id="GO:0005634">
    <property type="term" value="C:nucleus"/>
    <property type="evidence" value="ECO:0007669"/>
    <property type="project" value="TreeGrafter"/>
</dbReference>
<evidence type="ECO:0000256" key="2">
    <source>
        <dbReference type="ARBA" id="ARBA00022553"/>
    </source>
</evidence>
<evidence type="ECO:0000256" key="6">
    <source>
        <dbReference type="ARBA" id="ARBA00023216"/>
    </source>
</evidence>
<evidence type="ECO:0000256" key="7">
    <source>
        <dbReference type="ARBA" id="ARBA00023302"/>
    </source>
</evidence>
<evidence type="ECO:0000256" key="9">
    <source>
        <dbReference type="ARBA" id="ARBA00024321"/>
    </source>
</evidence>
<keyword evidence="2" id="KW-0597">Phosphoprotein</keyword>
<dbReference type="InterPro" id="IPR001464">
    <property type="entry name" value="Annexin"/>
</dbReference>
<dbReference type="GO" id="GO:0005509">
    <property type="term" value="F:calcium ion binding"/>
    <property type="evidence" value="ECO:0007669"/>
    <property type="project" value="InterPro"/>
</dbReference>
<dbReference type="PRINTS" id="PR00196">
    <property type="entry name" value="ANNEXIN"/>
</dbReference>
<dbReference type="Gene3D" id="1.10.220.10">
    <property type="entry name" value="Annexin"/>
    <property type="match status" value="4"/>
</dbReference>
<dbReference type="FunFam" id="1.10.220.10:FF:000002">
    <property type="entry name" value="Annexin"/>
    <property type="match status" value="1"/>
</dbReference>
<evidence type="ECO:0000256" key="5">
    <source>
        <dbReference type="ARBA" id="ARBA00022990"/>
    </source>
</evidence>
<dbReference type="FunFam" id="1.10.220.10:FF:000004">
    <property type="entry name" value="Annexin"/>
    <property type="match status" value="1"/>
</dbReference>
<keyword evidence="12" id="KW-1185">Reference proteome</keyword>
<keyword evidence="8" id="KW-0968">Cytoplasmic vesicle</keyword>
<dbReference type="Proteomes" id="UP000594260">
    <property type="component" value="Unplaced"/>
</dbReference>
<comment type="similarity">
    <text evidence="1 10">Belongs to the annexin family.</text>
</comment>
<evidence type="ECO:0000256" key="3">
    <source>
        <dbReference type="ARBA" id="ARBA00022737"/>
    </source>
</evidence>
<dbReference type="PRINTS" id="PR00200">
    <property type="entry name" value="ANNEXINIV"/>
</dbReference>
<dbReference type="FunCoup" id="A0A7M7JNW0">
    <property type="interactions" value="1403"/>
</dbReference>
<dbReference type="PROSITE" id="PS51897">
    <property type="entry name" value="ANNEXIN_2"/>
    <property type="match status" value="4"/>
</dbReference>
<protein>
    <recommendedName>
        <fullName evidence="10">Annexin</fullName>
    </recommendedName>
</protein>
<dbReference type="Pfam" id="PF00191">
    <property type="entry name" value="Annexin"/>
    <property type="match status" value="4"/>
</dbReference>
<evidence type="ECO:0000256" key="4">
    <source>
        <dbReference type="ARBA" id="ARBA00022837"/>
    </source>
</evidence>
<evidence type="ECO:0000313" key="12">
    <source>
        <dbReference type="Proteomes" id="UP000594260"/>
    </source>
</evidence>
<dbReference type="RefSeq" id="XP_022654967.1">
    <property type="nucleotide sequence ID" value="XM_022799232.1"/>
</dbReference>
<dbReference type="GO" id="GO:0042589">
    <property type="term" value="C:zymogen granule membrane"/>
    <property type="evidence" value="ECO:0007669"/>
    <property type="project" value="UniProtKB-SubCell"/>
</dbReference>
<name>A0A7M7JNW0_VARDE</name>
<dbReference type="FunFam" id="1.10.220.10:FF:000003">
    <property type="entry name" value="Annexin"/>
    <property type="match status" value="1"/>
</dbReference>
<dbReference type="GO" id="GO:0032509">
    <property type="term" value="P:endosome transport via multivesicular body sorting pathway"/>
    <property type="evidence" value="ECO:0007669"/>
    <property type="project" value="TreeGrafter"/>
</dbReference>
<comment type="domain">
    <text evidence="10">A pair of annexin repeats may form one binding site for calcium and phospholipid.</text>
</comment>
<dbReference type="PANTHER" id="PTHR10502:SF233">
    <property type="entry name" value="ANNEXIN B9"/>
    <property type="match status" value="1"/>
</dbReference>
<keyword evidence="6 10" id="KW-0041">Annexin</keyword>
<dbReference type="SMART" id="SM00335">
    <property type="entry name" value="ANX"/>
    <property type="match status" value="4"/>
</dbReference>
<dbReference type="OrthoDB" id="37886at2759"/>
<keyword evidence="7 10" id="KW-0111">Calcium/phospholipid-binding</keyword>
<dbReference type="OMA" id="RTPYKTR"/>
<comment type="subcellular location">
    <subcellularLocation>
        <location evidence="9">Zymogen granule membrane</location>
        <topology evidence="9">Peripheral membrane protein</topology>
    </subcellularLocation>
</comment>
<dbReference type="GO" id="GO:0001786">
    <property type="term" value="F:phosphatidylserine binding"/>
    <property type="evidence" value="ECO:0007669"/>
    <property type="project" value="TreeGrafter"/>
</dbReference>
<dbReference type="InterPro" id="IPR002391">
    <property type="entry name" value="ANX4"/>
</dbReference>
<evidence type="ECO:0000256" key="8">
    <source>
        <dbReference type="ARBA" id="ARBA00023329"/>
    </source>
</evidence>
<dbReference type="EnsemblMetazoa" id="XM_022799232">
    <property type="protein sequence ID" value="XP_022654967"/>
    <property type="gene ID" value="LOC111247811"/>
</dbReference>
<keyword evidence="4 10" id="KW-0106">Calcium</keyword>
<dbReference type="PROSITE" id="PS00223">
    <property type="entry name" value="ANNEXIN_1"/>
    <property type="match status" value="2"/>
</dbReference>
<dbReference type="GO" id="GO:0005886">
    <property type="term" value="C:plasma membrane"/>
    <property type="evidence" value="ECO:0007669"/>
    <property type="project" value="TreeGrafter"/>
</dbReference>
<dbReference type="SUPFAM" id="SSF47874">
    <property type="entry name" value="Annexin"/>
    <property type="match status" value="1"/>
</dbReference>
<dbReference type="GeneID" id="111247811"/>
<dbReference type="AlphaFoldDB" id="A0A7M7JNW0"/>
<organism evidence="11 12">
    <name type="scientific">Varroa destructor</name>
    <name type="common">Honeybee mite</name>
    <dbReference type="NCBI Taxonomy" id="109461"/>
    <lineage>
        <taxon>Eukaryota</taxon>
        <taxon>Metazoa</taxon>
        <taxon>Ecdysozoa</taxon>
        <taxon>Arthropoda</taxon>
        <taxon>Chelicerata</taxon>
        <taxon>Arachnida</taxon>
        <taxon>Acari</taxon>
        <taxon>Parasitiformes</taxon>
        <taxon>Mesostigmata</taxon>
        <taxon>Gamasina</taxon>
        <taxon>Dermanyssoidea</taxon>
        <taxon>Varroidae</taxon>
        <taxon>Varroa</taxon>
    </lineage>
</organism>
<evidence type="ECO:0000256" key="1">
    <source>
        <dbReference type="ARBA" id="ARBA00007831"/>
    </source>
</evidence>
<accession>A0A7M7JNW0</accession>
<dbReference type="GO" id="GO:0005544">
    <property type="term" value="F:calcium-dependent phospholipid binding"/>
    <property type="evidence" value="ECO:0007669"/>
    <property type="project" value="UniProtKB-KW"/>
</dbReference>
<sequence>MATIFPYSEFNSKEDAKALRKAMKGFGCDEAAIMAIICSRSNKQRQDLITAYKQVHGRELMKDLKSELSGNFENVILGLMTPLSKYLAQEIRRAIKGIGTDEGVLIEIICTRTNDEISNIKKAYSQLYNRSMEQDIVDDLSGDFKHLMMALMTASRPEDRQVNLAEAKKEAKELKTAGVDRWGTDEGVFITALCSNSLEQTKAIFKEYKALAGHDIMDAIEKEMSSSLKTAFLTIVKCMHNTPLYFAERLEKAMRGLGTDNRTLIRILVSRCEVDLADIIKEYQRIYGKSLVKAVEEETSGDYRKALMYIITGAPNIYG</sequence>
<evidence type="ECO:0000256" key="10">
    <source>
        <dbReference type="RuleBase" id="RU003540"/>
    </source>
</evidence>
<dbReference type="PANTHER" id="PTHR10502">
    <property type="entry name" value="ANNEXIN"/>
    <property type="match status" value="1"/>
</dbReference>
<evidence type="ECO:0000313" key="11">
    <source>
        <dbReference type="EnsemblMetazoa" id="XP_022654967"/>
    </source>
</evidence>